<protein>
    <submittedName>
        <fullName evidence="7">DNA helicase</fullName>
    </submittedName>
</protein>
<dbReference type="InterPro" id="IPR041679">
    <property type="entry name" value="DNA2/NAM7-like_C"/>
</dbReference>
<feature type="region of interest" description="Disordered" evidence="5">
    <location>
        <begin position="1140"/>
        <end position="1174"/>
    </location>
</feature>
<dbReference type="InterPro" id="IPR050534">
    <property type="entry name" value="Coronavir_polyprotein_1ab"/>
</dbReference>
<keyword evidence="2" id="KW-0378">Hydrolase</keyword>
<keyword evidence="4" id="KW-0067">ATP-binding</keyword>
<evidence type="ECO:0000256" key="4">
    <source>
        <dbReference type="ARBA" id="ARBA00022840"/>
    </source>
</evidence>
<dbReference type="Gene3D" id="3.40.50.300">
    <property type="entry name" value="P-loop containing nucleotide triphosphate hydrolases"/>
    <property type="match status" value="2"/>
</dbReference>
<dbReference type="HOGENOM" id="CLU_007214_0_0_1"/>
<dbReference type="GO" id="GO:0043139">
    <property type="term" value="F:5'-3' DNA helicase activity"/>
    <property type="evidence" value="ECO:0007669"/>
    <property type="project" value="TreeGrafter"/>
</dbReference>
<organism evidence="7">
    <name type="scientific">Colletotrichum fructicola (strain Nara gc5)</name>
    <name type="common">Anthracnose fungus</name>
    <name type="synonym">Colletotrichum gloeosporioides (strain Nara gc5)</name>
    <dbReference type="NCBI Taxonomy" id="1213859"/>
    <lineage>
        <taxon>Eukaryota</taxon>
        <taxon>Fungi</taxon>
        <taxon>Dikarya</taxon>
        <taxon>Ascomycota</taxon>
        <taxon>Pezizomycotina</taxon>
        <taxon>Sordariomycetes</taxon>
        <taxon>Hypocreomycetidae</taxon>
        <taxon>Glomerellales</taxon>
        <taxon>Glomerellaceae</taxon>
        <taxon>Colletotrichum</taxon>
        <taxon>Colletotrichum gloeosporioides species complex</taxon>
    </lineage>
</organism>
<keyword evidence="1" id="KW-0547">Nucleotide-binding</keyword>
<dbReference type="EMBL" id="KB020237">
    <property type="protein sequence ID" value="ELA38371.1"/>
    <property type="molecule type" value="Genomic_DNA"/>
</dbReference>
<gene>
    <name evidence="7" type="ORF">CGGC5_15171</name>
</gene>
<evidence type="ECO:0000313" key="7">
    <source>
        <dbReference type="EMBL" id="ELA38371.1"/>
    </source>
</evidence>
<reference evidence="7" key="1">
    <citation type="submission" date="2012-08" db="EMBL/GenBank/DDBJ databases">
        <title>Genome analysis of Colletotrichum orbiculare and Colletotrichum fructicola.</title>
        <authorList>
            <person name="Gan P.H.P."/>
            <person name="Ikeda K."/>
            <person name="Irieda H."/>
            <person name="Narusaka M."/>
            <person name="O'Connell R.J."/>
            <person name="Narusaka Y."/>
            <person name="Takano Y."/>
            <person name="Kubo Y."/>
            <person name="Shirasu K."/>
        </authorList>
    </citation>
    <scope>NUCLEOTIDE SEQUENCE</scope>
    <source>
        <strain evidence="7">Nara gc5</strain>
    </source>
</reference>
<name>L2GJE1_COLFN</name>
<sequence length="1174" mass="131424">MPSKKNKGYTQSLVRTCAVFVHDFSGPILASGIKLGNDIKIRAKIRVETTQGHEPSITLFLYFPDGTDNEDRGHGARFVYSQADGVYRPSPELRIGIRFRREKWTQTFEAASPELLGRFPGLKGGGGQTVITFSSDEDDKNKVCVEGMGMPYINKSEPELEQFVNENGPLIGGVTFIDFVRSNTFHVLVELQPHSAKFYFSLEQLPPPFDHPYGTLHNFDPERSALSMASNPRNHAYNVSHSFKDDNAMVTVTTQSLMQDSLYLWKQAQCIAETKLRAYFIPVPDRGDKYYAILPLPKEFMDKYKPAWQRLIDRRTCQASLARWEFPDSKVPSGFWKSHFITYTGGIQALASHPMGESDVVLVTSPPPPEEAGSQCDNCVSLFFDDILTDIERKIIAINSLCKSDTDSAHLARLTMRGQGYAEWMMAMRPPVPAPAAGDQGVTEFTEPTVFATINKSVLPFRPVPKKSYLPGRDARYEQALASVCLPEDRKRWPVFLREVLLGLAIITAGPGYGKTTEMARNILAMEYSFGRVFCTAPSNVAVTNLAVRTYRITMAVCDRHNDNLPDETPRARHRMILRGYKRKDEVAAFSSLLKDPKLGDAAAPRKFGGISHWRLDLSLALWVLVLLRSPFVRELHDDDKKELHELQHEVHARGDWTSLRDMATGRISWDAYAGNSGCPPDHMETVQIIMDRLVAMADVLATTPAMIVNANEVYKDWRSDAKAVAIDGAANMDRGDLITAWGNEMLPLLCGGDPEQLPPFVLTDQSSLDTSGHVNNQFSHDGRVSAQGFLMASGHSVYRLHRQLRIGNGLFDIIGKVIYPDIPVRYGPDCDINLPQFEIGHRLEAYFRERFPDLLAPAKDKFAPIFVHCNDTMVYVNPVTGSKRSPDQVHTALSFAADFITKKSVDPSKLVILSPYKENVALIDRWRKRYPQLAGMPPPSTVNGFQGRENDVVFVMMGTRAFNPGPGFTKNRNRLNVLLTRQRCGLVIFGDIHVAGPLKKSHFGTLPQLDLPAISDYKPAKAPSFKALRKVGFINSSAPEQYRIWLLLWQSDRVITTSAKDASNDPRENGTVKLAEFNPEEVVVATVAHNDMEDVAVEASAEDAVDPAQQLALVGDGNDFVFSEDEGDEDHDFEMEDGEVEDFDMEDVDVEDVEVEDDEDEVVERPRTRLRIR</sequence>
<accession>L2GJE1</accession>
<dbReference type="SUPFAM" id="SSF52540">
    <property type="entry name" value="P-loop containing nucleoside triphosphate hydrolases"/>
    <property type="match status" value="1"/>
</dbReference>
<dbReference type="PANTHER" id="PTHR43788">
    <property type="entry name" value="DNA2/NAM7 HELICASE FAMILY MEMBER"/>
    <property type="match status" value="1"/>
</dbReference>
<dbReference type="Pfam" id="PF13087">
    <property type="entry name" value="AAA_12"/>
    <property type="match status" value="1"/>
</dbReference>
<dbReference type="GO" id="GO:0016787">
    <property type="term" value="F:hydrolase activity"/>
    <property type="evidence" value="ECO:0007669"/>
    <property type="project" value="UniProtKB-KW"/>
</dbReference>
<evidence type="ECO:0000259" key="6">
    <source>
        <dbReference type="Pfam" id="PF13087"/>
    </source>
</evidence>
<dbReference type="AlphaFoldDB" id="L2GJE1"/>
<feature type="compositionally biased region" description="Acidic residues" evidence="5">
    <location>
        <begin position="1140"/>
        <end position="1163"/>
    </location>
</feature>
<dbReference type="InterPro" id="IPR027417">
    <property type="entry name" value="P-loop_NTPase"/>
</dbReference>
<evidence type="ECO:0000256" key="5">
    <source>
        <dbReference type="SAM" id="MobiDB-lite"/>
    </source>
</evidence>
<evidence type="ECO:0000256" key="3">
    <source>
        <dbReference type="ARBA" id="ARBA00022806"/>
    </source>
</evidence>
<keyword evidence="3 7" id="KW-0347">Helicase</keyword>
<feature type="domain" description="DNA2/NAM7 helicase-like C-terminal" evidence="6">
    <location>
        <begin position="865"/>
        <end position="992"/>
    </location>
</feature>
<dbReference type="CDD" id="cd18808">
    <property type="entry name" value="SF1_C_Upf1"/>
    <property type="match status" value="1"/>
</dbReference>
<dbReference type="InterPro" id="IPR047187">
    <property type="entry name" value="SF1_C_Upf1"/>
</dbReference>
<evidence type="ECO:0000256" key="2">
    <source>
        <dbReference type="ARBA" id="ARBA00022801"/>
    </source>
</evidence>
<proteinExistence type="predicted"/>
<dbReference type="GO" id="GO:0005524">
    <property type="term" value="F:ATP binding"/>
    <property type="evidence" value="ECO:0007669"/>
    <property type="project" value="UniProtKB-KW"/>
</dbReference>
<dbReference type="PANTHER" id="PTHR43788:SF8">
    <property type="entry name" value="DNA-BINDING PROTEIN SMUBP-2"/>
    <property type="match status" value="1"/>
</dbReference>
<evidence type="ECO:0000256" key="1">
    <source>
        <dbReference type="ARBA" id="ARBA00022741"/>
    </source>
</evidence>